<reference evidence="2 3" key="1">
    <citation type="submission" date="2019-05" db="EMBL/GenBank/DDBJ databases">
        <title>Another draft genome of Portunus trituberculatus and its Hox gene families provides insights of decapod evolution.</title>
        <authorList>
            <person name="Jeong J.-H."/>
            <person name="Song I."/>
            <person name="Kim S."/>
            <person name="Choi T."/>
            <person name="Kim D."/>
            <person name="Ryu S."/>
            <person name="Kim W."/>
        </authorList>
    </citation>
    <scope>NUCLEOTIDE SEQUENCE [LARGE SCALE GENOMIC DNA]</scope>
    <source>
        <tissue evidence="2">Muscle</tissue>
    </source>
</reference>
<dbReference type="GO" id="GO:0003865">
    <property type="term" value="F:3-oxo-5-alpha-steroid 4-dehydrogenase activity"/>
    <property type="evidence" value="ECO:0007669"/>
    <property type="project" value="TreeGrafter"/>
</dbReference>
<dbReference type="GO" id="GO:0102389">
    <property type="term" value="F:polyprenol reductase activity"/>
    <property type="evidence" value="ECO:0007669"/>
    <property type="project" value="UniProtKB-UniRule"/>
</dbReference>
<comment type="catalytic activity">
    <reaction evidence="1">
        <text>a di-trans,poly-cis-dolichal + NADP(+) = a di-trans,poly-cis-polyprenal + NADPH + H(+)</text>
        <dbReference type="Rhea" id="RHEA:80727"/>
        <dbReference type="Rhea" id="RHEA-COMP:19536"/>
        <dbReference type="Rhea" id="RHEA-COMP:19537"/>
        <dbReference type="ChEBI" id="CHEBI:15378"/>
        <dbReference type="ChEBI" id="CHEBI:57783"/>
        <dbReference type="ChEBI" id="CHEBI:58349"/>
        <dbReference type="ChEBI" id="CHEBI:231623"/>
        <dbReference type="ChEBI" id="CHEBI:231637"/>
        <dbReference type="EC" id="1.3.1.94"/>
    </reaction>
    <physiologicalReaction direction="right-to-left" evidence="1">
        <dbReference type="Rhea" id="RHEA:80729"/>
    </physiologicalReaction>
</comment>
<keyword evidence="1" id="KW-0256">Endoplasmic reticulum</keyword>
<dbReference type="GO" id="GO:0006488">
    <property type="term" value="P:dolichol-linked oligosaccharide biosynthetic process"/>
    <property type="evidence" value="ECO:0007669"/>
    <property type="project" value="UniProtKB-UniRule"/>
</dbReference>
<keyword evidence="1" id="KW-0472">Membrane</keyword>
<dbReference type="PANTHER" id="PTHR14624">
    <property type="entry name" value="DFG10 PROTEIN"/>
    <property type="match status" value="1"/>
</dbReference>
<feature type="transmembrane region" description="Helical" evidence="1">
    <location>
        <begin position="24"/>
        <end position="52"/>
    </location>
</feature>
<comment type="caution">
    <text evidence="2">The sequence shown here is derived from an EMBL/GenBank/DDBJ whole genome shotgun (WGS) entry which is preliminary data.</text>
</comment>
<feature type="transmembrane region" description="Helical" evidence="1">
    <location>
        <begin position="83"/>
        <end position="107"/>
    </location>
</feature>
<dbReference type="OrthoDB" id="5788137at2759"/>
<comment type="subcellular location">
    <subcellularLocation>
        <location evidence="1">Endoplasmic reticulum membrane</location>
    </subcellularLocation>
</comment>
<dbReference type="EMBL" id="VSRR010017888">
    <property type="protein sequence ID" value="MPC60780.1"/>
    <property type="molecule type" value="Genomic_DNA"/>
</dbReference>
<dbReference type="InterPro" id="IPR039698">
    <property type="entry name" value="Dfg10/SRD5A3"/>
</dbReference>
<comment type="pathway">
    <text evidence="1">Protein modification; protein glycosylation.</text>
</comment>
<name>A0A5B7GKN4_PORTR</name>
<gene>
    <name evidence="2" type="ORF">E2C01_054836</name>
</gene>
<keyword evidence="1" id="KW-1133">Transmembrane helix</keyword>
<evidence type="ECO:0000313" key="3">
    <source>
        <dbReference type="Proteomes" id="UP000324222"/>
    </source>
</evidence>
<proteinExistence type="inferred from homology"/>
<evidence type="ECO:0000256" key="1">
    <source>
        <dbReference type="RuleBase" id="RU367081"/>
    </source>
</evidence>
<keyword evidence="1" id="KW-0560">Oxidoreductase</keyword>
<dbReference type="GO" id="GO:0016095">
    <property type="term" value="P:polyprenol catabolic process"/>
    <property type="evidence" value="ECO:0007669"/>
    <property type="project" value="UniProtKB-UniRule"/>
</dbReference>
<protein>
    <recommendedName>
        <fullName evidence="1">Polyprenal reductase</fullName>
        <ecNumber evidence="1">1.3.1.94</ecNumber>
    </recommendedName>
</protein>
<dbReference type="GO" id="GO:0005789">
    <property type="term" value="C:endoplasmic reticulum membrane"/>
    <property type="evidence" value="ECO:0007669"/>
    <property type="project" value="UniProtKB-SubCell"/>
</dbReference>
<dbReference type="UniPathway" id="UPA00378"/>
<comment type="similarity">
    <text evidence="1">Belongs to the steroid 5-alpha reductase family. Polyprenal reductase subfamily.</text>
</comment>
<dbReference type="Proteomes" id="UP000324222">
    <property type="component" value="Unassembled WGS sequence"/>
</dbReference>
<feature type="transmembrane region" description="Helical" evidence="1">
    <location>
        <begin position="127"/>
        <end position="145"/>
    </location>
</feature>
<dbReference type="EC" id="1.3.1.94" evidence="1"/>
<keyword evidence="1" id="KW-0521">NADP</keyword>
<feature type="transmembrane region" description="Helical" evidence="1">
    <location>
        <begin position="165"/>
        <end position="185"/>
    </location>
</feature>
<accession>A0A5B7GKN4</accession>
<keyword evidence="1" id="KW-0812">Transmembrane</keyword>
<dbReference type="AlphaFoldDB" id="A0A5B7GKN4"/>
<dbReference type="GO" id="GO:0160198">
    <property type="term" value="F:polyprenal reductase activity"/>
    <property type="evidence" value="ECO:0007669"/>
    <property type="project" value="UniProtKB-EC"/>
</dbReference>
<evidence type="ECO:0000313" key="2">
    <source>
        <dbReference type="EMBL" id="MPC60780.1"/>
    </source>
</evidence>
<keyword evidence="3" id="KW-1185">Reference proteome</keyword>
<sequence>MTTFSLFYTTLDLLYQLNLCKFMFVFYTVVISLGGCVVNFLSGVVAAPPLLLQAFKFGKMAHTTQVSRLLAALEVPRRWFSHFYVSASLVVTVALCLMWSVCVSEASLPPWAATTLDVLTTPHRTPAVNATSAAVALCLLALQIYRRLYENLFVSVFSSGHMNILHYIVGHTFYLGAVTLLLSQAPGFTTPG</sequence>
<organism evidence="2 3">
    <name type="scientific">Portunus trituberculatus</name>
    <name type="common">Swimming crab</name>
    <name type="synonym">Neptunus trituberculatus</name>
    <dbReference type="NCBI Taxonomy" id="210409"/>
    <lineage>
        <taxon>Eukaryota</taxon>
        <taxon>Metazoa</taxon>
        <taxon>Ecdysozoa</taxon>
        <taxon>Arthropoda</taxon>
        <taxon>Crustacea</taxon>
        <taxon>Multicrustacea</taxon>
        <taxon>Malacostraca</taxon>
        <taxon>Eumalacostraca</taxon>
        <taxon>Eucarida</taxon>
        <taxon>Decapoda</taxon>
        <taxon>Pleocyemata</taxon>
        <taxon>Brachyura</taxon>
        <taxon>Eubrachyura</taxon>
        <taxon>Portunoidea</taxon>
        <taxon>Portunidae</taxon>
        <taxon>Portuninae</taxon>
        <taxon>Portunus</taxon>
    </lineage>
</organism>
<dbReference type="PANTHER" id="PTHR14624:SF0">
    <property type="entry name" value="POLYPRENOL REDUCTASE"/>
    <property type="match status" value="1"/>
</dbReference>
<comment type="function">
    <text evidence="1">Plays a key role in early steps of protein N-linked glycosylation by being involved in the conversion of polyprenol into dolichol. Acts as a polyprenal reductase that mediates the reduction of polyprenal into dolichal in a NADP-dependent mechanism. Dolichols are required for the synthesis of dolichol-linked monosaccharides and the oligosaccharide precursor used for N-glycosylation.</text>
</comment>